<name>A0AA96EP62_9VIRU</name>
<proteinExistence type="predicted"/>
<reference evidence="1" key="1">
    <citation type="submission" date="2023-07" db="EMBL/GenBank/DDBJ databases">
        <authorList>
            <person name="Xia Y."/>
        </authorList>
    </citation>
    <scope>NUCLEOTIDE SEQUENCE</scope>
    <source>
        <strain evidence="1">F</strain>
    </source>
</reference>
<dbReference type="InterPro" id="IPR009772">
    <property type="entry name" value="CDC123"/>
</dbReference>
<organism evidence="1">
    <name type="scientific">Marseillevirus sp</name>
    <dbReference type="NCBI Taxonomy" id="2809551"/>
    <lineage>
        <taxon>Viruses</taxon>
        <taxon>Varidnaviria</taxon>
        <taxon>Bamfordvirae</taxon>
        <taxon>Nucleocytoviricota</taxon>
        <taxon>Megaviricetes</taxon>
        <taxon>Pimascovirales</taxon>
        <taxon>Pimascovirales incertae sedis</taxon>
        <taxon>Marseilleviridae</taxon>
        <taxon>Marseillevirus</taxon>
    </lineage>
</organism>
<sequence>MEGYNQPCTKTRFQKHADGMTSFPDEYLEYLDSVKIEKRENGRCFTKETPDFLLDKKVSFTNAKNWYPDAEQGVDGKRFLTFPSLLLPLTEHAMLGDAIERLGGSVFVRLGSLSPKFFEPASTPEEVMNILTDSERTRDTVWDKKDVFFLRKYEELPKNREFRLFVCKGKLRAISKYDPNADCGMTAEEVKNVLSKWFRNLCLDGLLSFENCCLDVVVWDQRKDESLYDDGVFLIEYNSFGEDSVSGSCLFHWETDWDILTKGKVVVRV</sequence>
<accession>A0AA96EP62</accession>
<evidence type="ECO:0000313" key="1">
    <source>
        <dbReference type="EMBL" id="WNL49676.1"/>
    </source>
</evidence>
<protein>
    <submittedName>
        <fullName evidence="1">D123 family protein</fullName>
    </submittedName>
</protein>
<dbReference type="Pfam" id="PF07065">
    <property type="entry name" value="D123"/>
    <property type="match status" value="1"/>
</dbReference>
<dbReference type="EMBL" id="OR343188">
    <property type="protein sequence ID" value="WNL49676.1"/>
    <property type="molecule type" value="Genomic_DNA"/>
</dbReference>
<gene>
    <name evidence="1" type="ORF">MarFTMF_160</name>
</gene>